<keyword evidence="4" id="KW-0391">Immunity</keyword>
<evidence type="ECO:0000259" key="9">
    <source>
        <dbReference type="PROSITE" id="PS50835"/>
    </source>
</evidence>
<keyword evidence="11" id="KW-1185">Reference proteome</keyword>
<dbReference type="InterPro" id="IPR013783">
    <property type="entry name" value="Ig-like_fold"/>
</dbReference>
<comment type="caution">
    <text evidence="10">The sequence shown here is derived from an EMBL/GenBank/DDBJ whole genome shotgun (WGS) entry which is preliminary data.</text>
</comment>
<keyword evidence="6" id="KW-1015">Disulfide bond</keyword>
<keyword evidence="5" id="KW-0472">Membrane</keyword>
<dbReference type="SMART" id="SM00406">
    <property type="entry name" value="IGv"/>
    <property type="match status" value="1"/>
</dbReference>
<dbReference type="EMBL" id="WNYA01000001">
    <property type="protein sequence ID" value="KAG8596316.1"/>
    <property type="molecule type" value="Genomic_DNA"/>
</dbReference>
<evidence type="ECO:0000256" key="1">
    <source>
        <dbReference type="ARBA" id="ARBA00004236"/>
    </source>
</evidence>
<dbReference type="InterPro" id="IPR003599">
    <property type="entry name" value="Ig_sub"/>
</dbReference>
<evidence type="ECO:0000256" key="2">
    <source>
        <dbReference type="ARBA" id="ARBA00022475"/>
    </source>
</evidence>
<feature type="chain" id="PRO_5043406408" description="Ig-like domain-containing protein" evidence="8">
    <location>
        <begin position="25"/>
        <end position="134"/>
    </location>
</feature>
<evidence type="ECO:0000256" key="3">
    <source>
        <dbReference type="ARBA" id="ARBA00022729"/>
    </source>
</evidence>
<dbReference type="InterPro" id="IPR013106">
    <property type="entry name" value="Ig_V-set"/>
</dbReference>
<proteinExistence type="predicted"/>
<keyword evidence="2" id="KW-1003">Cell membrane</keyword>
<comment type="subcellular location">
    <subcellularLocation>
        <location evidence="1">Cell membrane</location>
    </subcellularLocation>
</comment>
<evidence type="ECO:0000256" key="5">
    <source>
        <dbReference type="ARBA" id="ARBA00023136"/>
    </source>
</evidence>
<reference evidence="10" key="1">
    <citation type="thesis" date="2020" institute="ProQuest LLC" country="789 East Eisenhower Parkway, Ann Arbor, MI, USA">
        <title>Comparative Genomics and Chromosome Evolution.</title>
        <authorList>
            <person name="Mudd A.B."/>
        </authorList>
    </citation>
    <scope>NUCLEOTIDE SEQUENCE</scope>
    <source>
        <strain evidence="10">237g6f4</strain>
        <tissue evidence="10">Blood</tissue>
    </source>
</reference>
<dbReference type="SMART" id="SM00409">
    <property type="entry name" value="IG"/>
    <property type="match status" value="1"/>
</dbReference>
<organism evidence="10 11">
    <name type="scientific">Engystomops pustulosus</name>
    <name type="common">Tungara frog</name>
    <name type="synonym">Physalaemus pustulosus</name>
    <dbReference type="NCBI Taxonomy" id="76066"/>
    <lineage>
        <taxon>Eukaryota</taxon>
        <taxon>Metazoa</taxon>
        <taxon>Chordata</taxon>
        <taxon>Craniata</taxon>
        <taxon>Vertebrata</taxon>
        <taxon>Euteleostomi</taxon>
        <taxon>Amphibia</taxon>
        <taxon>Batrachia</taxon>
        <taxon>Anura</taxon>
        <taxon>Neobatrachia</taxon>
        <taxon>Hyloidea</taxon>
        <taxon>Leptodactylidae</taxon>
        <taxon>Leiuperinae</taxon>
        <taxon>Engystomops</taxon>
    </lineage>
</organism>
<dbReference type="Proteomes" id="UP000824782">
    <property type="component" value="Unassembled WGS sequence"/>
</dbReference>
<gene>
    <name evidence="10" type="ORF">GDO81_001842</name>
</gene>
<evidence type="ECO:0000256" key="8">
    <source>
        <dbReference type="SAM" id="SignalP"/>
    </source>
</evidence>
<dbReference type="PROSITE" id="PS50835">
    <property type="entry name" value="IG_LIKE"/>
    <property type="match status" value="1"/>
</dbReference>
<dbReference type="GO" id="GO:0002376">
    <property type="term" value="P:immune system process"/>
    <property type="evidence" value="ECO:0007669"/>
    <property type="project" value="UniProtKB-KW"/>
</dbReference>
<dbReference type="InterPro" id="IPR036179">
    <property type="entry name" value="Ig-like_dom_sf"/>
</dbReference>
<keyword evidence="7" id="KW-0325">Glycoprotein</keyword>
<dbReference type="PANTHER" id="PTHR19433">
    <property type="entry name" value="T-CELL RECEPTOR ALPHA CHAIN V REGION-RELATED"/>
    <property type="match status" value="1"/>
</dbReference>
<dbReference type="GO" id="GO:0005886">
    <property type="term" value="C:plasma membrane"/>
    <property type="evidence" value="ECO:0007669"/>
    <property type="project" value="UniProtKB-SubCell"/>
</dbReference>
<evidence type="ECO:0000256" key="7">
    <source>
        <dbReference type="ARBA" id="ARBA00023180"/>
    </source>
</evidence>
<dbReference type="Gene3D" id="2.60.40.10">
    <property type="entry name" value="Immunoglobulins"/>
    <property type="match status" value="1"/>
</dbReference>
<name>A0AAV7DHX9_ENGPU</name>
<dbReference type="InterPro" id="IPR052051">
    <property type="entry name" value="TCR_complex_component"/>
</dbReference>
<evidence type="ECO:0000256" key="4">
    <source>
        <dbReference type="ARBA" id="ARBA00022859"/>
    </source>
</evidence>
<evidence type="ECO:0000256" key="6">
    <source>
        <dbReference type="ARBA" id="ARBA00023157"/>
    </source>
</evidence>
<keyword evidence="3 8" id="KW-0732">Signal</keyword>
<protein>
    <recommendedName>
        <fullName evidence="9">Ig-like domain-containing protein</fullName>
    </recommendedName>
</protein>
<dbReference type="InterPro" id="IPR007110">
    <property type="entry name" value="Ig-like_dom"/>
</dbReference>
<accession>A0AAV7DHX9</accession>
<dbReference type="GO" id="GO:0009617">
    <property type="term" value="P:response to bacterium"/>
    <property type="evidence" value="ECO:0007669"/>
    <property type="project" value="TreeGrafter"/>
</dbReference>
<sequence>MMWTPSRTILPGLLLVILITDVQSDAQVSQVPDLHVTEDQDVTLRCTHKISNYQLLIWYKHIPGLGLEICDHGIVTASNLNPRYSMTIERSSLSTELHIQKVKGGDTAVYYCAVRDTVTLIHSNTVQEYRKHRL</sequence>
<dbReference type="Pfam" id="PF07686">
    <property type="entry name" value="V-set"/>
    <property type="match status" value="1"/>
</dbReference>
<dbReference type="AlphaFoldDB" id="A0AAV7DHX9"/>
<feature type="domain" description="Ig-like" evidence="9">
    <location>
        <begin position="5"/>
        <end position="127"/>
    </location>
</feature>
<evidence type="ECO:0000313" key="10">
    <source>
        <dbReference type="EMBL" id="KAG8596316.1"/>
    </source>
</evidence>
<evidence type="ECO:0000313" key="11">
    <source>
        <dbReference type="Proteomes" id="UP000824782"/>
    </source>
</evidence>
<feature type="signal peptide" evidence="8">
    <location>
        <begin position="1"/>
        <end position="24"/>
    </location>
</feature>
<dbReference type="SUPFAM" id="SSF48726">
    <property type="entry name" value="Immunoglobulin"/>
    <property type="match status" value="1"/>
</dbReference>